<organism evidence="2 3">
    <name type="scientific">Bradyrhizobium zhengyangense</name>
    <dbReference type="NCBI Taxonomy" id="2911009"/>
    <lineage>
        <taxon>Bacteria</taxon>
        <taxon>Pseudomonadati</taxon>
        <taxon>Pseudomonadota</taxon>
        <taxon>Alphaproteobacteria</taxon>
        <taxon>Hyphomicrobiales</taxon>
        <taxon>Nitrobacteraceae</taxon>
        <taxon>Bradyrhizobium</taxon>
    </lineage>
</organism>
<dbReference type="InterPro" id="IPR032789">
    <property type="entry name" value="T2SS-T3SS_pil_N"/>
</dbReference>
<dbReference type="AlphaFoldDB" id="A0A9X1RKZ9"/>
<dbReference type="Proteomes" id="UP001139054">
    <property type="component" value="Unassembled WGS sequence"/>
</dbReference>
<comment type="caution">
    <text evidence="2">The sequence shown here is derived from an EMBL/GenBank/DDBJ whole genome shotgun (WGS) entry which is preliminary data.</text>
</comment>
<feature type="domain" description="Pilus formation protein N-terminal" evidence="1">
    <location>
        <begin position="3"/>
        <end position="65"/>
    </location>
</feature>
<reference evidence="2" key="1">
    <citation type="submission" date="2022-01" db="EMBL/GenBank/DDBJ databases">
        <title>Genome sequnece data of strain Bradyrhizobium sp. nov.</title>
        <authorList>
            <person name="Zhang J."/>
        </authorList>
    </citation>
    <scope>NUCLEOTIDE SEQUENCE</scope>
    <source>
        <strain evidence="2">WYCCWR 13023</strain>
    </source>
</reference>
<proteinExistence type="predicted"/>
<sequence>MSGSTSSIELDRSFENILVGNADLIDVHRLGDRLVVVEALAAGSSNLIFVDRRSIAIANIRIIVSNSNAM</sequence>
<name>A0A9X1RKZ9_9BRAD</name>
<accession>A0A9X1RKZ9</accession>
<evidence type="ECO:0000313" key="2">
    <source>
        <dbReference type="EMBL" id="MCG2632559.1"/>
    </source>
</evidence>
<dbReference type="EMBL" id="JAKLTY010000044">
    <property type="protein sequence ID" value="MCG2632559.1"/>
    <property type="molecule type" value="Genomic_DNA"/>
</dbReference>
<gene>
    <name evidence="2" type="ORF">L6654_38800</name>
</gene>
<evidence type="ECO:0000313" key="3">
    <source>
        <dbReference type="Proteomes" id="UP001139054"/>
    </source>
</evidence>
<protein>
    <submittedName>
        <fullName evidence="2">Pilus assembly protein N-terminal domain-containing protein</fullName>
    </submittedName>
</protein>
<evidence type="ECO:0000259" key="1">
    <source>
        <dbReference type="Pfam" id="PF13629"/>
    </source>
</evidence>
<dbReference type="Pfam" id="PF13629">
    <property type="entry name" value="T2SS-T3SS_pil_N"/>
    <property type="match status" value="1"/>
</dbReference>